<organism evidence="1 2">
    <name type="scientific">Sporanaerobium hydrogeniformans</name>
    <dbReference type="NCBI Taxonomy" id="3072179"/>
    <lineage>
        <taxon>Bacteria</taxon>
        <taxon>Bacillati</taxon>
        <taxon>Bacillota</taxon>
        <taxon>Clostridia</taxon>
        <taxon>Lachnospirales</taxon>
        <taxon>Lachnospiraceae</taxon>
        <taxon>Sporanaerobium</taxon>
    </lineage>
</organism>
<accession>A0AC61DEN3</accession>
<sequence>MSNEIAYIRLYRKVTLEAKKQVYMKDISEIYAAPQLRVVLENLSVFNIPKVDKKGHYVLSIIQIIAVITAKYPQIILQSVGEMDTMIDYSPKVTEQKPLLEWLKVSVVSLIVFVGATVAIMTYNTDTSLPETFIILNRMFTGEEVKNPIYITVPYSFGIACGVIVFFNHIGRKKLSDDPSPMQVEMNQYEKQVEESVIDSLTDKKRGEP</sequence>
<evidence type="ECO:0000313" key="2">
    <source>
        <dbReference type="Proteomes" id="UP000224460"/>
    </source>
</evidence>
<dbReference type="Proteomes" id="UP000224460">
    <property type="component" value="Unassembled WGS sequence"/>
</dbReference>
<protein>
    <submittedName>
        <fullName evidence="1">Uncharacterized protein</fullName>
    </submittedName>
</protein>
<reference evidence="1" key="1">
    <citation type="submission" date="2017-10" db="EMBL/GenBank/DDBJ databases">
        <title>Genome sequence of cellulolytic Lachnospiraceae bacterium XHS1971 isolated from hotspring sediment.</title>
        <authorList>
            <person name="Vasudevan G."/>
            <person name="Joshi A.J."/>
            <person name="Hivarkar S."/>
            <person name="Lanjekar V.B."/>
            <person name="Dhakephalkar P.K."/>
            <person name="Dagar S."/>
        </authorList>
    </citation>
    <scope>NUCLEOTIDE SEQUENCE</scope>
    <source>
        <strain evidence="1">XHS1971</strain>
    </source>
</reference>
<dbReference type="EMBL" id="PEDL01000002">
    <property type="protein sequence ID" value="PHV71655.1"/>
    <property type="molecule type" value="Genomic_DNA"/>
</dbReference>
<gene>
    <name evidence="1" type="ORF">CS063_03570</name>
</gene>
<comment type="caution">
    <text evidence="1">The sequence shown here is derived from an EMBL/GenBank/DDBJ whole genome shotgun (WGS) entry which is preliminary data.</text>
</comment>
<name>A0AC61DEN3_9FIRM</name>
<evidence type="ECO:0000313" key="1">
    <source>
        <dbReference type="EMBL" id="PHV71655.1"/>
    </source>
</evidence>
<keyword evidence="2" id="KW-1185">Reference proteome</keyword>
<proteinExistence type="predicted"/>